<dbReference type="EMBL" id="VMSD01000002">
    <property type="protein sequence ID" value="KAF0848298.1"/>
    <property type="molecule type" value="Genomic_DNA"/>
</dbReference>
<protein>
    <submittedName>
        <fullName evidence="1">Uncharacterized protein</fullName>
    </submittedName>
</protein>
<sequence length="996" mass="108158">MIETDDDSTLPVPEILLERAAAALIDAASAADADPEVVDRAVGTLAEKFRGEVTFAKPRVVGAPDPERYLLSMAREGRPLEIDTLPTTVREAGDVSMTGLQVVLVADLLRELAARLRPGAAFGSSTGGLALAARTDQLADTLTKLTPVRRPPPRAFDPAERAEWLTRAMYVPRPDLRNAVVALLDVLGAARPADPPRPSDILGSTAGTAAMATLIRAVHGPPVSVAVGADDPGLFLRSVAGRPIFDEANAMRELLAAEATSSTAPPLVTIDATTAMTSGLLLKELVSRLQPGISYGLLAIRSDLGVVADDLAAELLAQTSFGRPAFYPGPTRMWITASDRLRADGTTPNVIDPVDHLAPAAELLLPTVAPSNGETFDEYKRLRAAVLELSRLLDDETADDDHFAQAAHDLHAALGGLADDQPDDVEQSAANVVHQQWRSVELSHAEVVIAADLLDELAARVTPGAAFGPRGNPAAPGDMYTGMAVALRDLSGMRRPPVIAAAATATRTVLGRLRTAAIHWLDVVADGRGGWRMPEHPAWRGATINLYLLARDRPARTAAPLVRDPARHLRRHSGDADEAAIDLAAEAADIAALLRGSNAGSDLIVVPHNLAPYVGTALGELATRLNRGAAFDPTDRVEPLAAIASSLGRRILAHAVVSYCRSWGWEDESPGPRGRLTESEARARDDAGLPYSVILGEPHRPDTIIDVRWDLGELEVTKVDEQGRPRLWFEFHRESPETLFLARVTQYRFDGDDIDPSGDVSADQVSIRPDGTVTRVTGHTGKSVWEETVAENARSERLRQPVPQFGDWEPLRDLNPLTRPRRIRPQVHYSLAWSSARAMPRAVISADEARQRDANGERYCVILGQQDDPRVLITVCRNENTFAVHLLDESKRVRTIHTFRWVDDRFLHQAQQRLIYADTPSRDPLAYSLLATFEVSLDGLARATVGEPHGRGLISEQVESVDLAPFWRPLPEFGAWEWTTELNPSPEHWPEQELVP</sequence>
<dbReference type="RefSeq" id="WP_067982076.1">
    <property type="nucleotide sequence ID" value="NZ_VMSD01000002.1"/>
</dbReference>
<evidence type="ECO:0000313" key="1">
    <source>
        <dbReference type="EMBL" id="KAF0848298.1"/>
    </source>
</evidence>
<organism evidence="1 2">
    <name type="scientific">Nocardia caishijiensis</name>
    <dbReference type="NCBI Taxonomy" id="184756"/>
    <lineage>
        <taxon>Bacteria</taxon>
        <taxon>Bacillati</taxon>
        <taxon>Actinomycetota</taxon>
        <taxon>Actinomycetes</taxon>
        <taxon>Mycobacteriales</taxon>
        <taxon>Nocardiaceae</taxon>
        <taxon>Nocardia</taxon>
    </lineage>
</organism>
<reference evidence="1 2" key="1">
    <citation type="submission" date="2019-07" db="EMBL/GenBank/DDBJ databases">
        <title>Genomic Encyclopedia of Type Strains, Phase IV (KMG-IV): sequencing the most valuable type-strain genomes for metagenomic binning, comparative biology and taxonomic classification.</title>
        <authorList>
            <person name="Goeker M."/>
        </authorList>
    </citation>
    <scope>NUCLEOTIDE SEQUENCE [LARGE SCALE GENOMIC DNA]</scope>
    <source>
        <strain evidence="1 2">DSM 44831</strain>
    </source>
</reference>
<gene>
    <name evidence="1" type="ORF">FNL39_102446</name>
</gene>
<evidence type="ECO:0000313" key="2">
    <source>
        <dbReference type="Proteomes" id="UP000798951"/>
    </source>
</evidence>
<dbReference type="Proteomes" id="UP000798951">
    <property type="component" value="Unassembled WGS sequence"/>
</dbReference>
<name>A0ABQ6YRL1_9NOCA</name>
<comment type="caution">
    <text evidence="1">The sequence shown here is derived from an EMBL/GenBank/DDBJ whole genome shotgun (WGS) entry which is preliminary data.</text>
</comment>
<keyword evidence="2" id="KW-1185">Reference proteome</keyword>
<accession>A0ABQ6YRL1</accession>
<proteinExistence type="predicted"/>